<dbReference type="AlphaFoldDB" id="A0A9E8N507"/>
<accession>A0A9E8N507</accession>
<sequence>MPLQKIFTHTTIYVLLFISGQLYGQKNALVSNLEAGLEAGAYVSTNDDTPFWLRTNRFGIVPNESTSGVLQGYFRRNYLFFDSLSNRPKKLDWRVAVSPVLTYNKSSRYSLLLPEANASVRFKMTEIYLGRRKEVMGLGDSTLSSGFYSGSGNALPMPKIQIGTIGFTPLKLTRNFLAIHAGFAHGWFHTDYLDGVRLHQKFLYFRLGKPTSTSKFYFGLNHNVMWAGHGEYLKQHPELALNGELPSSWKFYPNVVLAYTSKNWYKKNGYSSFDSYRLGNHLGSYDFGFETKAGAYKLFVYHQHPFEDVSSMLFKNIPDGLYGVNFKLKNTSRRSGILLTNITLEFLSTKDQSGSQFYITGSKFQGADNYFNHSQYTEGWSYRGRTVGTPFIVPGKDMDPTKQGNGRYFPNNRVNMWYLGAQGRLGKALSLTLRTSYSRNFGTPGAEYNPVRGQFSSLFAAEYRLAFMGNTVVMVQWAMDKGDIFTKNNGGYIGLKKAW</sequence>
<keyword evidence="2" id="KW-1185">Reference proteome</keyword>
<dbReference type="KEGG" id="dpf:ON006_19275"/>
<protein>
    <submittedName>
        <fullName evidence="1">Capsule assembly Wzi family protein</fullName>
    </submittedName>
</protein>
<gene>
    <name evidence="1" type="ORF">ON006_19275</name>
</gene>
<evidence type="ECO:0000313" key="2">
    <source>
        <dbReference type="Proteomes" id="UP001164653"/>
    </source>
</evidence>
<dbReference type="RefSeq" id="WP_244821004.1">
    <property type="nucleotide sequence ID" value="NZ_CP112998.1"/>
</dbReference>
<organism evidence="1 2">
    <name type="scientific">Dyadobacter pollutisoli</name>
    <dbReference type="NCBI Taxonomy" id="2910158"/>
    <lineage>
        <taxon>Bacteria</taxon>
        <taxon>Pseudomonadati</taxon>
        <taxon>Bacteroidota</taxon>
        <taxon>Cytophagia</taxon>
        <taxon>Cytophagales</taxon>
        <taxon>Spirosomataceae</taxon>
        <taxon>Dyadobacter</taxon>
    </lineage>
</organism>
<dbReference type="Proteomes" id="UP001164653">
    <property type="component" value="Chromosome"/>
</dbReference>
<reference evidence="1" key="1">
    <citation type="submission" date="2022-11" db="EMBL/GenBank/DDBJ databases">
        <title>Dyadobacter pollutisoli sp. nov., isolated from plastic dumped soil.</title>
        <authorList>
            <person name="Kim J.M."/>
            <person name="Kim K.R."/>
            <person name="Lee J.K."/>
            <person name="Hao L."/>
            <person name="Jeon C.O."/>
        </authorList>
    </citation>
    <scope>NUCLEOTIDE SEQUENCE</scope>
    <source>
        <strain evidence="1">U1</strain>
    </source>
</reference>
<proteinExistence type="predicted"/>
<dbReference type="Gene3D" id="2.40.160.130">
    <property type="entry name" value="Capsule assembly protein Wzi"/>
    <property type="match status" value="1"/>
</dbReference>
<dbReference type="InterPro" id="IPR038636">
    <property type="entry name" value="Wzi_sf"/>
</dbReference>
<dbReference type="EMBL" id="CP112998">
    <property type="protein sequence ID" value="WAC09890.1"/>
    <property type="molecule type" value="Genomic_DNA"/>
</dbReference>
<name>A0A9E8N507_9BACT</name>
<evidence type="ECO:0000313" key="1">
    <source>
        <dbReference type="EMBL" id="WAC09890.1"/>
    </source>
</evidence>